<name>A0AAX6GXV4_IRIPA</name>
<organism evidence="1 2">
    <name type="scientific">Iris pallida</name>
    <name type="common">Sweet iris</name>
    <dbReference type="NCBI Taxonomy" id="29817"/>
    <lineage>
        <taxon>Eukaryota</taxon>
        <taxon>Viridiplantae</taxon>
        <taxon>Streptophyta</taxon>
        <taxon>Embryophyta</taxon>
        <taxon>Tracheophyta</taxon>
        <taxon>Spermatophyta</taxon>
        <taxon>Magnoliopsida</taxon>
        <taxon>Liliopsida</taxon>
        <taxon>Asparagales</taxon>
        <taxon>Iridaceae</taxon>
        <taxon>Iridoideae</taxon>
        <taxon>Irideae</taxon>
        <taxon>Iris</taxon>
    </lineage>
</organism>
<accession>A0AAX6GXV4</accession>
<evidence type="ECO:0000313" key="2">
    <source>
        <dbReference type="Proteomes" id="UP001140949"/>
    </source>
</evidence>
<gene>
    <name evidence="1" type="ORF">M6B38_340350</name>
</gene>
<proteinExistence type="predicted"/>
<protein>
    <submittedName>
        <fullName evidence="1">Uncharacterized protein</fullName>
    </submittedName>
</protein>
<reference evidence="1" key="2">
    <citation type="submission" date="2023-04" db="EMBL/GenBank/DDBJ databases">
        <authorList>
            <person name="Bruccoleri R.E."/>
            <person name="Oakeley E.J."/>
            <person name="Faust A.-M."/>
            <person name="Dessus-Babus S."/>
            <person name="Altorfer M."/>
            <person name="Burckhardt D."/>
            <person name="Oertli M."/>
            <person name="Naumann U."/>
            <person name="Petersen F."/>
            <person name="Wong J."/>
        </authorList>
    </citation>
    <scope>NUCLEOTIDE SEQUENCE</scope>
    <source>
        <strain evidence="1">GSM-AAB239-AS_SAM_17_03QT</strain>
        <tissue evidence="1">Leaf</tissue>
    </source>
</reference>
<comment type="caution">
    <text evidence="1">The sequence shown here is derived from an EMBL/GenBank/DDBJ whole genome shotgun (WGS) entry which is preliminary data.</text>
</comment>
<reference evidence="1" key="1">
    <citation type="journal article" date="2023" name="GigaByte">
        <title>Genome assembly of the bearded iris, Iris pallida Lam.</title>
        <authorList>
            <person name="Bruccoleri R.E."/>
            <person name="Oakeley E.J."/>
            <person name="Faust A.M.E."/>
            <person name="Altorfer M."/>
            <person name="Dessus-Babus S."/>
            <person name="Burckhardt D."/>
            <person name="Oertli M."/>
            <person name="Naumann U."/>
            <person name="Petersen F."/>
            <person name="Wong J."/>
        </authorList>
    </citation>
    <scope>NUCLEOTIDE SEQUENCE</scope>
    <source>
        <strain evidence="1">GSM-AAB239-AS_SAM_17_03QT</strain>
    </source>
</reference>
<sequence>MSTIVLKVLSELCQYVVKYSIISKWFGFDADGSCNLTFGRCNLHPIQLLKFDVAHVDLQVILTRENYTVKMLS</sequence>
<dbReference type="AlphaFoldDB" id="A0AAX6GXV4"/>
<dbReference type="EMBL" id="JANAVB010015199">
    <property type="protein sequence ID" value="KAJ6833362.1"/>
    <property type="molecule type" value="Genomic_DNA"/>
</dbReference>
<evidence type="ECO:0000313" key="1">
    <source>
        <dbReference type="EMBL" id="KAJ6833362.1"/>
    </source>
</evidence>
<keyword evidence="2" id="KW-1185">Reference proteome</keyword>
<dbReference type="Proteomes" id="UP001140949">
    <property type="component" value="Unassembled WGS sequence"/>
</dbReference>